<name>F2K0P9_MARM1</name>
<organism evidence="3 4">
    <name type="scientific">Marinomonas mediterranea (strain ATCC 700492 / JCM 21426 / NBRC 103028 / MMB-1)</name>
    <dbReference type="NCBI Taxonomy" id="717774"/>
    <lineage>
        <taxon>Bacteria</taxon>
        <taxon>Pseudomonadati</taxon>
        <taxon>Pseudomonadota</taxon>
        <taxon>Gammaproteobacteria</taxon>
        <taxon>Oceanospirillales</taxon>
        <taxon>Oceanospirillaceae</taxon>
        <taxon>Marinomonas</taxon>
    </lineage>
</organism>
<dbReference type="InterPro" id="IPR004010">
    <property type="entry name" value="Double_Cache_2"/>
</dbReference>
<protein>
    <submittedName>
        <fullName evidence="3">Methyl-accepting chemotaxis sensory transducer</fullName>
    </submittedName>
</protein>
<dbReference type="eggNOG" id="COG4564">
    <property type="taxonomic scope" value="Bacteria"/>
</dbReference>
<sequence>MTGMNLNYRQRVWSLTLIMVISLIIFLGIGLNLIKATLVDSSKREIQSVLAFAVHNANVFVEKAERGDMPRQEAEIQVVKLLSNMQHEHAYVWANDSDAIARVHIRPEKIGVFQSSYLRHITALSDEDIIFREATNLKPFSNKKIFKINGITRLPDWNWVIGYGVYLDDINTLLWKYMKTYTLTVFLICTLIWAGCFYLLQNKKQ</sequence>
<gene>
    <name evidence="3" type="ordered locus">Marme_2919</name>
</gene>
<keyword evidence="1" id="KW-0472">Membrane</keyword>
<feature type="domain" description="Double Cache" evidence="2">
    <location>
        <begin position="38"/>
        <end position="172"/>
    </location>
</feature>
<keyword evidence="1" id="KW-1133">Transmembrane helix</keyword>
<feature type="transmembrane region" description="Helical" evidence="1">
    <location>
        <begin position="181"/>
        <end position="200"/>
    </location>
</feature>
<evidence type="ECO:0000313" key="4">
    <source>
        <dbReference type="Proteomes" id="UP000001062"/>
    </source>
</evidence>
<dbReference type="PATRIC" id="fig|717774.3.peg.3005"/>
<evidence type="ECO:0000313" key="3">
    <source>
        <dbReference type="EMBL" id="ADZ92141.1"/>
    </source>
</evidence>
<dbReference type="KEGG" id="mme:Marme_2919"/>
<proteinExistence type="predicted"/>
<dbReference type="Gene3D" id="3.30.450.20">
    <property type="entry name" value="PAS domain"/>
    <property type="match status" value="1"/>
</dbReference>
<dbReference type="HOGENOM" id="CLU_1341900_0_0_6"/>
<feature type="transmembrane region" description="Helical" evidence="1">
    <location>
        <begin position="12"/>
        <end position="34"/>
    </location>
</feature>
<keyword evidence="4" id="KW-1185">Reference proteome</keyword>
<dbReference type="RefSeq" id="WP_013662044.1">
    <property type="nucleotide sequence ID" value="NC_015276.1"/>
</dbReference>
<accession>F2K0P9</accession>
<dbReference type="Pfam" id="PF08269">
    <property type="entry name" value="dCache_2"/>
    <property type="match status" value="1"/>
</dbReference>
<evidence type="ECO:0000256" key="1">
    <source>
        <dbReference type="SAM" id="Phobius"/>
    </source>
</evidence>
<dbReference type="EMBL" id="CP002583">
    <property type="protein sequence ID" value="ADZ92141.1"/>
    <property type="molecule type" value="Genomic_DNA"/>
</dbReference>
<reference evidence="3 4" key="1">
    <citation type="journal article" date="2012" name="Stand. Genomic Sci.">
        <title>Complete genome sequence of the melanogenic marine bacterium Marinomonas mediterranea type strain (MMB-1(T)).</title>
        <authorList>
            <person name="Lucas-Elio P."/>
            <person name="Goodwin L."/>
            <person name="Woyke T."/>
            <person name="Pitluck S."/>
            <person name="Nolan M."/>
            <person name="Kyrpides N.C."/>
            <person name="Detter J.C."/>
            <person name="Copeland A."/>
            <person name="Teshima H."/>
            <person name="Bruce D."/>
            <person name="Detter C."/>
            <person name="Tapia R."/>
            <person name="Han S."/>
            <person name="Land M.L."/>
            <person name="Ivanova N."/>
            <person name="Mikhailova N."/>
            <person name="Johnston A.W."/>
            <person name="Sanchez-Amat A."/>
        </authorList>
    </citation>
    <scope>NUCLEOTIDE SEQUENCE [LARGE SCALE GENOMIC DNA]</scope>
    <source>
        <strain evidence="4">ATCC 700492 / JCM 21426 / NBRC 103028 / MMB-1</strain>
    </source>
</reference>
<dbReference type="Proteomes" id="UP000001062">
    <property type="component" value="Chromosome"/>
</dbReference>
<keyword evidence="1" id="KW-0812">Transmembrane</keyword>
<dbReference type="AlphaFoldDB" id="F2K0P9"/>
<dbReference type="STRING" id="717774.Marme_2919"/>
<evidence type="ECO:0000259" key="2">
    <source>
        <dbReference type="Pfam" id="PF08269"/>
    </source>
</evidence>